<name>A0A2S5GZ64_9BURK</name>
<evidence type="ECO:0000313" key="2">
    <source>
        <dbReference type="EMBL" id="PPA78357.1"/>
    </source>
</evidence>
<proteinExistence type="predicted"/>
<gene>
    <name evidence="2" type="ORF">C4E15_03025</name>
</gene>
<dbReference type="EMBL" id="PREU01000001">
    <property type="protein sequence ID" value="PPA78357.1"/>
    <property type="molecule type" value="Genomic_DNA"/>
</dbReference>
<dbReference type="AlphaFoldDB" id="A0A2S5GZ64"/>
<organism evidence="2 3">
    <name type="scientific">Achromobacter spanius</name>
    <dbReference type="NCBI Taxonomy" id="217203"/>
    <lineage>
        <taxon>Bacteria</taxon>
        <taxon>Pseudomonadati</taxon>
        <taxon>Pseudomonadota</taxon>
        <taxon>Betaproteobacteria</taxon>
        <taxon>Burkholderiales</taxon>
        <taxon>Alcaligenaceae</taxon>
        <taxon>Achromobacter</taxon>
    </lineage>
</organism>
<comment type="caution">
    <text evidence="2">The sequence shown here is derived from an EMBL/GenBank/DDBJ whole genome shotgun (WGS) entry which is preliminary data.</text>
</comment>
<protein>
    <submittedName>
        <fullName evidence="2">Uncharacterized protein</fullName>
    </submittedName>
</protein>
<dbReference type="OrthoDB" id="8654328at2"/>
<reference evidence="2 3" key="1">
    <citation type="submission" date="2018-02" db="EMBL/GenBank/DDBJ databases">
        <title>Draft Genome of Achromobacter spanius stain 6.</title>
        <authorList>
            <person name="Gunasekera T.S."/>
            <person name="Radwan O."/>
            <person name="Ruiz O.N."/>
        </authorList>
    </citation>
    <scope>NUCLEOTIDE SEQUENCE [LARGE SCALE GENOMIC DNA]</scope>
    <source>
        <strain evidence="2 3">6</strain>
    </source>
</reference>
<feature type="region of interest" description="Disordered" evidence="1">
    <location>
        <begin position="165"/>
        <end position="189"/>
    </location>
</feature>
<evidence type="ECO:0000313" key="3">
    <source>
        <dbReference type="Proteomes" id="UP000239990"/>
    </source>
</evidence>
<accession>A0A2S5GZ64</accession>
<dbReference type="Proteomes" id="UP000239990">
    <property type="component" value="Unassembled WGS sequence"/>
</dbReference>
<sequence length="189" mass="19418">MCLLPAVALADAAPPKPNPLGVDVCITTGTSGQYSVRVRNVGDAPLVRVDVSGVRLDAAGHATEPLNLSLADIAPGKYKTAILARHDESAALDRIVTYTLVDGKPKPQHELFAGKVAHVSPGSALQYTLAPLAVRGWTVAYGSPASARLEAGSAVILGYPVRQSGKPATRPEAGRSPSAVVPLAPCKAS</sequence>
<evidence type="ECO:0000256" key="1">
    <source>
        <dbReference type="SAM" id="MobiDB-lite"/>
    </source>
</evidence>